<comment type="caution">
    <text evidence="1">The sequence shown here is derived from an EMBL/GenBank/DDBJ whole genome shotgun (WGS) entry which is preliminary data.</text>
</comment>
<evidence type="ECO:0000313" key="2">
    <source>
        <dbReference type="Proteomes" id="UP001172673"/>
    </source>
</evidence>
<accession>A0AA38XAR3</accession>
<keyword evidence="2" id="KW-1185">Reference proteome</keyword>
<name>A0AA38XAR3_9EURO</name>
<sequence>MEQLRTYRFIYGTKVPYDARTNELTRSEARSHAATISGYRFAHLRNALGSSSAESLSQYHSAGGLDTTLAGTEKRNGALKRHKKIVLPNTSKFRFIYSNKQNGELAPVESLPISTYMHKQRLSTRMPRPISKSSLDPFFRPAVEVSVPDSHLMQLYLLTISDGIHGTSSTPALKNFTDLGKQIMEENEIAFLWVLLAVECRVTTFQRTDHDRKVSILSRRNSIYRLMNAQLDPISPPSDQFLYSVATAALIENRLGDIQRSRHHRKGLKYLLHLRGGLKATEQLPLPMRVQYASFFLELGYEELFQTADEVQVASRVAHMQAKLLQLQNWNHDLRLGSNPDSISLEDMISKEPKSIIPGLQLNQRICALQTPSLLNYVTPDSNILDDAQQRFYLATLYTINATLSAYRASYQASDAYLELLIESTEKSIVANNSILQCFASKFPSWMLLFMIGQDVAESFDGVAADLLATPEEVFEFVEITMMLSSRDRYSAMSALRSWLTSPDEARLLRLTPELLNRMVEVTKLCSRDMET</sequence>
<gene>
    <name evidence="1" type="ORF">H2200_006234</name>
</gene>
<dbReference type="AlphaFoldDB" id="A0AA38XAR3"/>
<dbReference type="Proteomes" id="UP001172673">
    <property type="component" value="Unassembled WGS sequence"/>
</dbReference>
<protein>
    <submittedName>
        <fullName evidence="1">Uncharacterized protein</fullName>
    </submittedName>
</protein>
<evidence type="ECO:0000313" key="1">
    <source>
        <dbReference type="EMBL" id="KAJ9609905.1"/>
    </source>
</evidence>
<dbReference type="EMBL" id="JAPDRK010000008">
    <property type="protein sequence ID" value="KAJ9609905.1"/>
    <property type="molecule type" value="Genomic_DNA"/>
</dbReference>
<proteinExistence type="predicted"/>
<reference evidence="1" key="1">
    <citation type="submission" date="2022-10" db="EMBL/GenBank/DDBJ databases">
        <title>Culturing micro-colonial fungi from biological soil crusts in the Mojave desert and describing Neophaeococcomyces mojavensis, and introducing the new genera and species Taxawa tesnikishii.</title>
        <authorList>
            <person name="Kurbessoian T."/>
            <person name="Stajich J.E."/>
        </authorList>
    </citation>
    <scope>NUCLEOTIDE SEQUENCE</scope>
    <source>
        <strain evidence="1">TK_41</strain>
    </source>
</reference>
<organism evidence="1 2">
    <name type="scientific">Cladophialophora chaetospira</name>
    <dbReference type="NCBI Taxonomy" id="386627"/>
    <lineage>
        <taxon>Eukaryota</taxon>
        <taxon>Fungi</taxon>
        <taxon>Dikarya</taxon>
        <taxon>Ascomycota</taxon>
        <taxon>Pezizomycotina</taxon>
        <taxon>Eurotiomycetes</taxon>
        <taxon>Chaetothyriomycetidae</taxon>
        <taxon>Chaetothyriales</taxon>
        <taxon>Herpotrichiellaceae</taxon>
        <taxon>Cladophialophora</taxon>
    </lineage>
</organism>